<keyword evidence="4" id="KW-1185">Reference proteome</keyword>
<dbReference type="EMBL" id="FJOG01000023">
    <property type="protein sequence ID" value="CZR63462.1"/>
    <property type="molecule type" value="Genomic_DNA"/>
</dbReference>
<evidence type="ECO:0000256" key="1">
    <source>
        <dbReference type="SAM" id="Coils"/>
    </source>
</evidence>
<evidence type="ECO:0000256" key="2">
    <source>
        <dbReference type="SAM" id="MobiDB-lite"/>
    </source>
</evidence>
<accession>A0A1L7XEK5</accession>
<proteinExistence type="predicted"/>
<name>A0A1L7XEK5_9HELO</name>
<feature type="region of interest" description="Disordered" evidence="2">
    <location>
        <begin position="1"/>
        <end position="27"/>
    </location>
</feature>
<feature type="coiled-coil region" evidence="1">
    <location>
        <begin position="416"/>
        <end position="443"/>
    </location>
</feature>
<feature type="region of interest" description="Disordered" evidence="2">
    <location>
        <begin position="639"/>
        <end position="686"/>
    </location>
</feature>
<gene>
    <name evidence="3" type="ORF">PAC_13359</name>
</gene>
<feature type="region of interest" description="Disordered" evidence="2">
    <location>
        <begin position="478"/>
        <end position="508"/>
    </location>
</feature>
<organism evidence="3 4">
    <name type="scientific">Phialocephala subalpina</name>
    <dbReference type="NCBI Taxonomy" id="576137"/>
    <lineage>
        <taxon>Eukaryota</taxon>
        <taxon>Fungi</taxon>
        <taxon>Dikarya</taxon>
        <taxon>Ascomycota</taxon>
        <taxon>Pezizomycotina</taxon>
        <taxon>Leotiomycetes</taxon>
        <taxon>Helotiales</taxon>
        <taxon>Mollisiaceae</taxon>
        <taxon>Phialocephala</taxon>
        <taxon>Phialocephala fortinii species complex</taxon>
    </lineage>
</organism>
<sequence>MEATAHSHTASPGPTNPVNPAPSGKQLQHVPATDYAPLYRSIYTIQTSIDCPDLLKRLAHVNCGYLSTRGIAPNLLTLKQHAQALTILIKNVTVSTLPALIDNVNSHIHGAAKFNDGETYDWLNDLNHLYTGPQNPNYIRHHKMPLTALMNITETGNDPNGGGHHDQPAHMLLDDICPLHYAMKSPEDGKSMPYAQHQTLIDHANEILEILDHEYSAKGGLLSILPDKNSTNPEEKAQWEKSQTTLLGQMILHIQRLVMRVHDLERCYSNALDALANEAVVPSQALTKMGPDGRKGREIVYPQDRFVLANCGEDLWDFLNYEFEKKEASDEAVRLMYKKSGVIGQDMWRVRGQKEYERGITVLDISTRYIRLRKDPLKTVFVIPAHEHHPGVKATKDMEKVPTVVSVVKPVWPERVSAWEMKNRAQLEELKQLRQDYQIAVHEKTVAQNAEKMMTTSEIQHRLAMNTLKEQLKNCNEAKKPGETEAVKKANAERDAAKKENDRLQAEKDQLVTEKKTLEDEKKRITAEDAALEQQKLHFRTARDKIQKDHDERLAASLEAVRQTEQQDAMDAAELHQKLKAAWQKQIQDTGAVLSILQLRKVNLDERIAGEKEAEEAGKKVGSDEFNKEVNEYMAKKGVERAAKRAAQEVKNKKGKKKATVEEDDEQMGFGYSAESDMESDMEMYD</sequence>
<evidence type="ECO:0000313" key="3">
    <source>
        <dbReference type="EMBL" id="CZR63462.1"/>
    </source>
</evidence>
<reference evidence="3 4" key="1">
    <citation type="submission" date="2016-03" db="EMBL/GenBank/DDBJ databases">
        <authorList>
            <person name="Ploux O."/>
        </authorList>
    </citation>
    <scope>NUCLEOTIDE SEQUENCE [LARGE SCALE GENOMIC DNA]</scope>
    <source>
        <strain evidence="3 4">UAMH 11012</strain>
    </source>
</reference>
<feature type="compositionally biased region" description="Acidic residues" evidence="2">
    <location>
        <begin position="676"/>
        <end position="686"/>
    </location>
</feature>
<dbReference type="Proteomes" id="UP000184330">
    <property type="component" value="Unassembled WGS sequence"/>
</dbReference>
<evidence type="ECO:0000313" key="4">
    <source>
        <dbReference type="Proteomes" id="UP000184330"/>
    </source>
</evidence>
<protein>
    <submittedName>
        <fullName evidence="3">Uncharacterized protein</fullName>
    </submittedName>
</protein>
<dbReference type="OrthoDB" id="5413531at2759"/>
<feature type="compositionally biased region" description="Basic and acidic residues" evidence="2">
    <location>
        <begin position="639"/>
        <end position="652"/>
    </location>
</feature>
<feature type="compositionally biased region" description="Polar residues" evidence="2">
    <location>
        <begin position="1"/>
        <end position="13"/>
    </location>
</feature>
<keyword evidence="1" id="KW-0175">Coiled coil</keyword>
<dbReference type="AlphaFoldDB" id="A0A1L7XEK5"/>